<dbReference type="EMBL" id="GBRH01168119">
    <property type="protein sequence ID" value="JAE29777.1"/>
    <property type="molecule type" value="Transcribed_RNA"/>
</dbReference>
<sequence>MKKQGSSHPIFPTKHLVGVDWCVGEVVCHKSLIGFFTVSVYEPPGATHKLTFQSRGLAK</sequence>
<proteinExistence type="predicted"/>
<name>A0A0A9GZ30_ARUDO</name>
<protein>
    <submittedName>
        <fullName evidence="1">Uncharacterized protein</fullName>
    </submittedName>
</protein>
<organism evidence="1">
    <name type="scientific">Arundo donax</name>
    <name type="common">Giant reed</name>
    <name type="synonym">Donax arundinaceus</name>
    <dbReference type="NCBI Taxonomy" id="35708"/>
    <lineage>
        <taxon>Eukaryota</taxon>
        <taxon>Viridiplantae</taxon>
        <taxon>Streptophyta</taxon>
        <taxon>Embryophyta</taxon>
        <taxon>Tracheophyta</taxon>
        <taxon>Spermatophyta</taxon>
        <taxon>Magnoliopsida</taxon>
        <taxon>Liliopsida</taxon>
        <taxon>Poales</taxon>
        <taxon>Poaceae</taxon>
        <taxon>PACMAD clade</taxon>
        <taxon>Arundinoideae</taxon>
        <taxon>Arundineae</taxon>
        <taxon>Arundo</taxon>
    </lineage>
</organism>
<accession>A0A0A9GZ30</accession>
<dbReference type="AlphaFoldDB" id="A0A0A9GZ30"/>
<reference evidence="1" key="2">
    <citation type="journal article" date="2015" name="Data Brief">
        <title>Shoot transcriptome of the giant reed, Arundo donax.</title>
        <authorList>
            <person name="Barrero R.A."/>
            <person name="Guerrero F.D."/>
            <person name="Moolhuijzen P."/>
            <person name="Goolsby J.A."/>
            <person name="Tidwell J."/>
            <person name="Bellgard S.E."/>
            <person name="Bellgard M.I."/>
        </authorList>
    </citation>
    <scope>NUCLEOTIDE SEQUENCE</scope>
    <source>
        <tissue evidence="1">Shoot tissue taken approximately 20 cm above the soil surface</tissue>
    </source>
</reference>
<reference evidence="1" key="1">
    <citation type="submission" date="2014-09" db="EMBL/GenBank/DDBJ databases">
        <authorList>
            <person name="Magalhaes I.L.F."/>
            <person name="Oliveira U."/>
            <person name="Santos F.R."/>
            <person name="Vidigal T.H.D.A."/>
            <person name="Brescovit A.D."/>
            <person name="Santos A.J."/>
        </authorList>
    </citation>
    <scope>NUCLEOTIDE SEQUENCE</scope>
    <source>
        <tissue evidence="1">Shoot tissue taken approximately 20 cm above the soil surface</tissue>
    </source>
</reference>
<evidence type="ECO:0000313" key="1">
    <source>
        <dbReference type="EMBL" id="JAE29777.1"/>
    </source>
</evidence>